<dbReference type="PANTHER" id="PTHR28147:SF1">
    <property type="entry name" value="N-GLYCOSYLATION PROTEIN EOS1"/>
    <property type="match status" value="1"/>
</dbReference>
<name>A0A3N4I879_ASCIM</name>
<dbReference type="GO" id="GO:0034599">
    <property type="term" value="P:cellular response to oxidative stress"/>
    <property type="evidence" value="ECO:0007669"/>
    <property type="project" value="InterPro"/>
</dbReference>
<dbReference type="Pfam" id="PF12326">
    <property type="entry name" value="EOS1"/>
    <property type="match status" value="1"/>
</dbReference>
<proteinExistence type="predicted"/>
<feature type="transmembrane region" description="Helical" evidence="1">
    <location>
        <begin position="60"/>
        <end position="76"/>
    </location>
</feature>
<dbReference type="GO" id="GO:0006487">
    <property type="term" value="P:protein N-linked glycosylation"/>
    <property type="evidence" value="ECO:0007669"/>
    <property type="project" value="TreeGrafter"/>
</dbReference>
<evidence type="ECO:0000256" key="1">
    <source>
        <dbReference type="SAM" id="Phobius"/>
    </source>
</evidence>
<feature type="transmembrane region" description="Helical" evidence="1">
    <location>
        <begin position="30"/>
        <end position="48"/>
    </location>
</feature>
<keyword evidence="1" id="KW-0472">Membrane</keyword>
<dbReference type="AlphaFoldDB" id="A0A3N4I879"/>
<evidence type="ECO:0000313" key="3">
    <source>
        <dbReference type="Proteomes" id="UP000275078"/>
    </source>
</evidence>
<sequence>MWVCGAGYLSFLFIDGMMSRWLMKYTPQATLVRLFAINCICSYLTSQIMRFFNTPERPRMLLPSWILIVSLLTFAYHITQRKMKEREVWASMSVFTVASFITMIILLIETHLLTKPIRLAPGTLS</sequence>
<evidence type="ECO:0000313" key="2">
    <source>
        <dbReference type="EMBL" id="RPA82289.1"/>
    </source>
</evidence>
<dbReference type="OrthoDB" id="2139606at2759"/>
<protein>
    <submittedName>
        <fullName evidence="2">Uncharacterized protein</fullName>
    </submittedName>
</protein>
<keyword evidence="3" id="KW-1185">Reference proteome</keyword>
<dbReference type="InterPro" id="IPR021100">
    <property type="entry name" value="N-glycosylation_EOS1"/>
</dbReference>
<dbReference type="EMBL" id="ML119672">
    <property type="protein sequence ID" value="RPA82289.1"/>
    <property type="molecule type" value="Genomic_DNA"/>
</dbReference>
<keyword evidence="1" id="KW-1133">Transmembrane helix</keyword>
<organism evidence="2 3">
    <name type="scientific">Ascobolus immersus RN42</name>
    <dbReference type="NCBI Taxonomy" id="1160509"/>
    <lineage>
        <taxon>Eukaryota</taxon>
        <taxon>Fungi</taxon>
        <taxon>Dikarya</taxon>
        <taxon>Ascomycota</taxon>
        <taxon>Pezizomycotina</taxon>
        <taxon>Pezizomycetes</taxon>
        <taxon>Pezizales</taxon>
        <taxon>Ascobolaceae</taxon>
        <taxon>Ascobolus</taxon>
    </lineage>
</organism>
<keyword evidence="1" id="KW-0812">Transmembrane</keyword>
<dbReference type="PANTHER" id="PTHR28147">
    <property type="entry name" value="N-GLYCOSYLATION PROTEIN EOS1"/>
    <property type="match status" value="1"/>
</dbReference>
<accession>A0A3N4I879</accession>
<gene>
    <name evidence="2" type="ORF">BJ508DRAFT_90473</name>
</gene>
<dbReference type="GO" id="GO:0005789">
    <property type="term" value="C:endoplasmic reticulum membrane"/>
    <property type="evidence" value="ECO:0007669"/>
    <property type="project" value="InterPro"/>
</dbReference>
<feature type="transmembrane region" description="Helical" evidence="1">
    <location>
        <begin position="88"/>
        <end position="108"/>
    </location>
</feature>
<dbReference type="Proteomes" id="UP000275078">
    <property type="component" value="Unassembled WGS sequence"/>
</dbReference>
<reference evidence="2 3" key="1">
    <citation type="journal article" date="2018" name="Nat. Ecol. Evol.">
        <title>Pezizomycetes genomes reveal the molecular basis of ectomycorrhizal truffle lifestyle.</title>
        <authorList>
            <person name="Murat C."/>
            <person name="Payen T."/>
            <person name="Noel B."/>
            <person name="Kuo A."/>
            <person name="Morin E."/>
            <person name="Chen J."/>
            <person name="Kohler A."/>
            <person name="Krizsan K."/>
            <person name="Balestrini R."/>
            <person name="Da Silva C."/>
            <person name="Montanini B."/>
            <person name="Hainaut M."/>
            <person name="Levati E."/>
            <person name="Barry K.W."/>
            <person name="Belfiori B."/>
            <person name="Cichocki N."/>
            <person name="Clum A."/>
            <person name="Dockter R.B."/>
            <person name="Fauchery L."/>
            <person name="Guy J."/>
            <person name="Iotti M."/>
            <person name="Le Tacon F."/>
            <person name="Lindquist E.A."/>
            <person name="Lipzen A."/>
            <person name="Malagnac F."/>
            <person name="Mello A."/>
            <person name="Molinier V."/>
            <person name="Miyauchi S."/>
            <person name="Poulain J."/>
            <person name="Riccioni C."/>
            <person name="Rubini A."/>
            <person name="Sitrit Y."/>
            <person name="Splivallo R."/>
            <person name="Traeger S."/>
            <person name="Wang M."/>
            <person name="Zifcakova L."/>
            <person name="Wipf D."/>
            <person name="Zambonelli A."/>
            <person name="Paolocci F."/>
            <person name="Nowrousian M."/>
            <person name="Ottonello S."/>
            <person name="Baldrian P."/>
            <person name="Spatafora J.W."/>
            <person name="Henrissat B."/>
            <person name="Nagy L.G."/>
            <person name="Aury J.M."/>
            <person name="Wincker P."/>
            <person name="Grigoriev I.V."/>
            <person name="Bonfante P."/>
            <person name="Martin F.M."/>
        </authorList>
    </citation>
    <scope>NUCLEOTIDE SEQUENCE [LARGE SCALE GENOMIC DNA]</scope>
    <source>
        <strain evidence="2 3">RN42</strain>
    </source>
</reference>